<gene>
    <name evidence="8" type="ORF">AMSG_11060</name>
</gene>
<sequence>MAAEEFSLPYVDTELEAGAGVVDAELAAEYAAVPYDAQAYAAALPPLPACMENGGGGAVALEPRLDLSRYSVPEPATAEEVGPAVGNAAAVLEIAGARLMNAELGKEHAVGEWKAAVEQKEALIDAMTAALKRVEEEDEKVNRARAEAQLAKAGKIRGLESEYQQLVMKNAAIAEAVDNLRERMVGVAPKFKTLYVFESPVATLVEIKRTDAPAHVTDKGLIYHWVVIGGAQAGEAGPGPVSAPQQVVKMTFEAMPSATSRTFGEAFLEMASDFSSAHLRFRVAGAQTIDLVARQGLDDLSSMIVAAWLSQMPWPASE</sequence>
<dbReference type="AlphaFoldDB" id="A0A0L0DT02"/>
<evidence type="ECO:0000256" key="1">
    <source>
        <dbReference type="ARBA" id="ARBA00004123"/>
    </source>
</evidence>
<evidence type="ECO:0000313" key="9">
    <source>
        <dbReference type="Proteomes" id="UP000054408"/>
    </source>
</evidence>
<reference evidence="8 9" key="1">
    <citation type="submission" date="2010-05" db="EMBL/GenBank/DDBJ databases">
        <title>The Genome Sequence of Thecamonas trahens ATCC 50062.</title>
        <authorList>
            <consortium name="The Broad Institute Genome Sequencing Platform"/>
            <person name="Russ C."/>
            <person name="Cuomo C."/>
            <person name="Shea T."/>
            <person name="Young S.K."/>
            <person name="Zeng Q."/>
            <person name="Koehrsen M."/>
            <person name="Haas B."/>
            <person name="Borodovsky M."/>
            <person name="Guigo R."/>
            <person name="Alvarado L."/>
            <person name="Berlin A."/>
            <person name="Bochicchio J."/>
            <person name="Borenstein D."/>
            <person name="Chapman S."/>
            <person name="Chen Z."/>
            <person name="Freedman E."/>
            <person name="Gellesch M."/>
            <person name="Goldberg J."/>
            <person name="Griggs A."/>
            <person name="Gujja S."/>
            <person name="Heilman E."/>
            <person name="Heiman D."/>
            <person name="Hepburn T."/>
            <person name="Howarth C."/>
            <person name="Jen D."/>
            <person name="Larson L."/>
            <person name="Mehta T."/>
            <person name="Park D."/>
            <person name="Pearson M."/>
            <person name="Roberts A."/>
            <person name="Saif S."/>
            <person name="Shenoy N."/>
            <person name="Sisk P."/>
            <person name="Stolte C."/>
            <person name="Sykes S."/>
            <person name="Thomson T."/>
            <person name="Walk T."/>
            <person name="White J."/>
            <person name="Yandava C."/>
            <person name="Burger G."/>
            <person name="Gray M.W."/>
            <person name="Holland P.W.H."/>
            <person name="King N."/>
            <person name="Lang F.B.F."/>
            <person name="Roger A.J."/>
            <person name="Ruiz-Trillo I."/>
            <person name="Lander E."/>
            <person name="Nusbaum C."/>
        </authorList>
    </citation>
    <scope>NUCLEOTIDE SEQUENCE [LARGE SCALE GENOMIC DNA]</scope>
    <source>
        <strain evidence="8 9">ATCC 50062</strain>
    </source>
</reference>
<dbReference type="GO" id="GO:0000974">
    <property type="term" value="C:Prp19 complex"/>
    <property type="evidence" value="ECO:0007669"/>
    <property type="project" value="TreeGrafter"/>
</dbReference>
<evidence type="ECO:0000256" key="7">
    <source>
        <dbReference type="SAM" id="Coils"/>
    </source>
</evidence>
<evidence type="ECO:0000256" key="3">
    <source>
        <dbReference type="ARBA" id="ARBA00022664"/>
    </source>
</evidence>
<dbReference type="GO" id="GO:0008380">
    <property type="term" value="P:RNA splicing"/>
    <property type="evidence" value="ECO:0007669"/>
    <property type="project" value="UniProtKB-KW"/>
</dbReference>
<evidence type="ECO:0000256" key="4">
    <source>
        <dbReference type="ARBA" id="ARBA00022728"/>
    </source>
</evidence>
<accession>A0A0L0DT02</accession>
<dbReference type="GeneID" id="25569127"/>
<feature type="coiled-coil region" evidence="7">
    <location>
        <begin position="117"/>
        <end position="183"/>
    </location>
</feature>
<dbReference type="Proteomes" id="UP000054408">
    <property type="component" value="Unassembled WGS sequence"/>
</dbReference>
<dbReference type="PANTHER" id="PTHR13296:SF0">
    <property type="entry name" value="PRE-MRNA-SPLICING FACTOR SPF27"/>
    <property type="match status" value="1"/>
</dbReference>
<keyword evidence="7" id="KW-0175">Coiled coil</keyword>
<proteinExistence type="inferred from homology"/>
<keyword evidence="3" id="KW-0507">mRNA processing</keyword>
<evidence type="ECO:0000256" key="5">
    <source>
        <dbReference type="ARBA" id="ARBA00023187"/>
    </source>
</evidence>
<dbReference type="Pfam" id="PF05700">
    <property type="entry name" value="BCAS2"/>
    <property type="match status" value="1"/>
</dbReference>
<keyword evidence="4" id="KW-0747">Spliceosome</keyword>
<dbReference type="InterPro" id="IPR008409">
    <property type="entry name" value="SPF27"/>
</dbReference>
<dbReference type="GO" id="GO:0006397">
    <property type="term" value="P:mRNA processing"/>
    <property type="evidence" value="ECO:0007669"/>
    <property type="project" value="UniProtKB-KW"/>
</dbReference>
<dbReference type="PANTHER" id="PTHR13296">
    <property type="entry name" value="BCAS2 PROTEIN"/>
    <property type="match status" value="1"/>
</dbReference>
<comment type="similarity">
    <text evidence="2">Belongs to the SPF27 family.</text>
</comment>
<evidence type="ECO:0000256" key="6">
    <source>
        <dbReference type="ARBA" id="ARBA00023242"/>
    </source>
</evidence>
<dbReference type="STRING" id="461836.A0A0L0DT02"/>
<comment type="subcellular location">
    <subcellularLocation>
        <location evidence="1">Nucleus</location>
    </subcellularLocation>
</comment>
<dbReference type="EMBL" id="GL349500">
    <property type="protein sequence ID" value="KNC55400.1"/>
    <property type="molecule type" value="Genomic_DNA"/>
</dbReference>
<protein>
    <submittedName>
        <fullName evidence="8">Uncharacterized protein</fullName>
    </submittedName>
</protein>
<keyword evidence="6" id="KW-0539">Nucleus</keyword>
<organism evidence="8 9">
    <name type="scientific">Thecamonas trahens ATCC 50062</name>
    <dbReference type="NCBI Taxonomy" id="461836"/>
    <lineage>
        <taxon>Eukaryota</taxon>
        <taxon>Apusozoa</taxon>
        <taxon>Apusomonadida</taxon>
        <taxon>Apusomonadidae</taxon>
        <taxon>Thecamonas</taxon>
    </lineage>
</organism>
<evidence type="ECO:0000256" key="2">
    <source>
        <dbReference type="ARBA" id="ARBA00010788"/>
    </source>
</evidence>
<dbReference type="GO" id="GO:0071013">
    <property type="term" value="C:catalytic step 2 spliceosome"/>
    <property type="evidence" value="ECO:0007669"/>
    <property type="project" value="TreeGrafter"/>
</dbReference>
<dbReference type="RefSeq" id="XP_013753031.1">
    <property type="nucleotide sequence ID" value="XM_013897577.1"/>
</dbReference>
<keyword evidence="5" id="KW-0508">mRNA splicing</keyword>
<keyword evidence="9" id="KW-1185">Reference proteome</keyword>
<dbReference type="GO" id="GO:0071011">
    <property type="term" value="C:precatalytic spliceosome"/>
    <property type="evidence" value="ECO:0007669"/>
    <property type="project" value="TreeGrafter"/>
</dbReference>
<evidence type="ECO:0000313" key="8">
    <source>
        <dbReference type="EMBL" id="KNC55400.1"/>
    </source>
</evidence>
<name>A0A0L0DT02_THETB</name>